<gene>
    <name evidence="1" type="ORF">C2L65_22530</name>
</gene>
<dbReference type="EMBL" id="CP026112">
    <property type="protein sequence ID" value="AUT62403.1"/>
    <property type="molecule type" value="Genomic_DNA"/>
</dbReference>
<dbReference type="InterPro" id="IPR021769">
    <property type="entry name" value="DUF3331"/>
</dbReference>
<dbReference type="Pfam" id="PF11811">
    <property type="entry name" value="DUF3331"/>
    <property type="match status" value="1"/>
</dbReference>
<evidence type="ECO:0000313" key="1">
    <source>
        <dbReference type="EMBL" id="AUT62403.1"/>
    </source>
</evidence>
<dbReference type="AlphaFoldDB" id="A0A2I8ERZ8"/>
<reference evidence="1 2" key="1">
    <citation type="submission" date="2018-01" db="EMBL/GenBank/DDBJ databases">
        <title>Species boundaries and ecological features among Paraburkholderia terrae DSMZ17804T, P. hospita DSMZ17164T and P. caribensis DSMZ13236T.</title>
        <authorList>
            <person name="Pratama A.A."/>
        </authorList>
    </citation>
    <scope>NUCLEOTIDE SEQUENCE [LARGE SCALE GENOMIC DNA]</scope>
    <source>
        <strain evidence="1 2">DSM 17804</strain>
    </source>
</reference>
<dbReference type="OrthoDB" id="9152922at2"/>
<evidence type="ECO:0000313" key="2">
    <source>
        <dbReference type="Proteomes" id="UP000243502"/>
    </source>
</evidence>
<proteinExistence type="predicted"/>
<accession>A0A2I8ERZ8</accession>
<organism evidence="1 2">
    <name type="scientific">Paraburkholderia terrae</name>
    <dbReference type="NCBI Taxonomy" id="311230"/>
    <lineage>
        <taxon>Bacteria</taxon>
        <taxon>Pseudomonadati</taxon>
        <taxon>Pseudomonadota</taxon>
        <taxon>Betaproteobacteria</taxon>
        <taxon>Burkholderiales</taxon>
        <taxon>Burkholderiaceae</taxon>
        <taxon>Paraburkholderia</taxon>
    </lineage>
</organism>
<name>A0A2I8ERZ8_9BURK</name>
<dbReference type="Proteomes" id="UP000243502">
    <property type="component" value="Chromosome 2"/>
</dbReference>
<dbReference type="RefSeq" id="WP_042314470.1">
    <property type="nucleotide sequence ID" value="NZ_CP026112.1"/>
</dbReference>
<protein>
    <submittedName>
        <fullName evidence="1">DUF3331 domain-containing protein</fullName>
    </submittedName>
</protein>
<dbReference type="KEGG" id="pter:C2L65_22530"/>
<sequence>MTSQSEDDIVRRALLGVLVPNPQALQLTIRVHCALKKKRRLPRQLINKAFSPAELEAPPSRVSILEQLSSKSLSVYWSDPRSGHYANQVWRIGIARIDAYCALSGMPICRGDAVYRPRVSPTYLPANHNRMILAAVVPELPKARALKSESGGLF</sequence>